<evidence type="ECO:0000313" key="1">
    <source>
        <dbReference type="EMBL" id="KRY12776.1"/>
    </source>
</evidence>
<evidence type="ECO:0000313" key="2">
    <source>
        <dbReference type="Proteomes" id="UP000054783"/>
    </source>
</evidence>
<protein>
    <submittedName>
        <fullName evidence="1">Uncharacterized protein</fullName>
    </submittedName>
</protein>
<comment type="caution">
    <text evidence="1">The sequence shown here is derived from an EMBL/GenBank/DDBJ whole genome shotgun (WGS) entry which is preliminary data.</text>
</comment>
<gene>
    <name evidence="1" type="ORF">T12_12935</name>
</gene>
<dbReference type="AlphaFoldDB" id="A0A0V0ZJQ6"/>
<accession>A0A0V0ZJQ6</accession>
<dbReference type="EMBL" id="JYDQ01000156">
    <property type="protein sequence ID" value="KRY12776.1"/>
    <property type="molecule type" value="Genomic_DNA"/>
</dbReference>
<dbReference type="Proteomes" id="UP000054783">
    <property type="component" value="Unassembled WGS sequence"/>
</dbReference>
<name>A0A0V0ZJQ6_9BILA</name>
<reference evidence="1 2" key="1">
    <citation type="submission" date="2015-01" db="EMBL/GenBank/DDBJ databases">
        <title>Evolution of Trichinella species and genotypes.</title>
        <authorList>
            <person name="Korhonen P.K."/>
            <person name="Edoardo P."/>
            <person name="Giuseppe L.R."/>
            <person name="Gasser R.B."/>
        </authorList>
    </citation>
    <scope>NUCLEOTIDE SEQUENCE [LARGE SCALE GENOMIC DNA]</scope>
    <source>
        <strain evidence="1">ISS2496</strain>
    </source>
</reference>
<sequence>MDELFFRPPMTTTGLTGTSMQEYSYSATNAYHLIALVEGHQRLDNVKTSLIVSCTTSSKNSAVGKYFLKSI</sequence>
<organism evidence="1 2">
    <name type="scientific">Trichinella patagoniensis</name>
    <dbReference type="NCBI Taxonomy" id="990121"/>
    <lineage>
        <taxon>Eukaryota</taxon>
        <taxon>Metazoa</taxon>
        <taxon>Ecdysozoa</taxon>
        <taxon>Nematoda</taxon>
        <taxon>Enoplea</taxon>
        <taxon>Dorylaimia</taxon>
        <taxon>Trichinellida</taxon>
        <taxon>Trichinellidae</taxon>
        <taxon>Trichinella</taxon>
    </lineage>
</organism>
<keyword evidence="2" id="KW-1185">Reference proteome</keyword>
<proteinExistence type="predicted"/>